<protein>
    <submittedName>
        <fullName evidence="2">Copia protein</fullName>
    </submittedName>
</protein>
<gene>
    <name evidence="2" type="ORF">SCF082_LOCUS22674</name>
</gene>
<keyword evidence="3" id="KW-1185">Reference proteome</keyword>
<name>A0ABP0LHE3_9DINO</name>
<dbReference type="EMBL" id="CAXAMM010016313">
    <property type="protein sequence ID" value="CAK9038591.1"/>
    <property type="molecule type" value="Genomic_DNA"/>
</dbReference>
<feature type="region of interest" description="Disordered" evidence="1">
    <location>
        <begin position="142"/>
        <end position="197"/>
    </location>
</feature>
<evidence type="ECO:0000256" key="1">
    <source>
        <dbReference type="SAM" id="MobiDB-lite"/>
    </source>
</evidence>
<organism evidence="2 3">
    <name type="scientific">Durusdinium trenchii</name>
    <dbReference type="NCBI Taxonomy" id="1381693"/>
    <lineage>
        <taxon>Eukaryota</taxon>
        <taxon>Sar</taxon>
        <taxon>Alveolata</taxon>
        <taxon>Dinophyceae</taxon>
        <taxon>Suessiales</taxon>
        <taxon>Symbiodiniaceae</taxon>
        <taxon>Durusdinium</taxon>
    </lineage>
</organism>
<evidence type="ECO:0000313" key="2">
    <source>
        <dbReference type="EMBL" id="CAK9038591.1"/>
    </source>
</evidence>
<feature type="compositionally biased region" description="Basic and acidic residues" evidence="1">
    <location>
        <begin position="160"/>
        <end position="180"/>
    </location>
</feature>
<accession>A0ABP0LHE3</accession>
<comment type="caution">
    <text evidence="2">The sequence shown here is derived from an EMBL/GenBank/DDBJ whole genome shotgun (WGS) entry which is preliminary data.</text>
</comment>
<reference evidence="2 3" key="1">
    <citation type="submission" date="2024-02" db="EMBL/GenBank/DDBJ databases">
        <authorList>
            <person name="Chen Y."/>
            <person name="Shah S."/>
            <person name="Dougan E. K."/>
            <person name="Thang M."/>
            <person name="Chan C."/>
        </authorList>
    </citation>
    <scope>NUCLEOTIDE SEQUENCE [LARGE SCALE GENOMIC DNA]</scope>
</reference>
<evidence type="ECO:0000313" key="3">
    <source>
        <dbReference type="Proteomes" id="UP001642464"/>
    </source>
</evidence>
<proteinExistence type="predicted"/>
<sequence>MAPLLLPWLGLPWRDRDLPPGFDGDPANFKQFERDLKLWRFDTEIPEKKHGVKLLRVLTGSARAARNELKVEEITTDKGLDNILAKLKEHYQPLYQPHLETTMPKAFEKAVRGDSRRGKESLGDFILRQESNLSQIQEDQGTTWTNGKFGAKQSHQGPAKAREGPEREERQTPFDGRDVLARAPRGQRWKQRVCGGR</sequence>
<dbReference type="Proteomes" id="UP001642464">
    <property type="component" value="Unassembled WGS sequence"/>
</dbReference>